<dbReference type="OrthoDB" id="5986838at2759"/>
<dbReference type="WBParaSite" id="HPBE_0000303201-mRNA-1">
    <property type="protein sequence ID" value="HPBE_0000303201-mRNA-1"/>
    <property type="gene ID" value="HPBE_0000303201"/>
</dbReference>
<evidence type="ECO:0000313" key="1">
    <source>
        <dbReference type="EMBL" id="VDO30333.1"/>
    </source>
</evidence>
<reference evidence="3" key="2">
    <citation type="submission" date="2019-09" db="UniProtKB">
        <authorList>
            <consortium name="WormBaseParasite"/>
        </authorList>
    </citation>
    <scope>IDENTIFICATION</scope>
</reference>
<accession>A0A3P7VEN3</accession>
<organism evidence="2 3">
    <name type="scientific">Heligmosomoides polygyrus</name>
    <name type="common">Parasitic roundworm</name>
    <dbReference type="NCBI Taxonomy" id="6339"/>
    <lineage>
        <taxon>Eukaryota</taxon>
        <taxon>Metazoa</taxon>
        <taxon>Ecdysozoa</taxon>
        <taxon>Nematoda</taxon>
        <taxon>Chromadorea</taxon>
        <taxon>Rhabditida</taxon>
        <taxon>Rhabditina</taxon>
        <taxon>Rhabditomorpha</taxon>
        <taxon>Strongyloidea</taxon>
        <taxon>Heligmosomidae</taxon>
        <taxon>Heligmosomoides</taxon>
    </lineage>
</organism>
<dbReference type="AlphaFoldDB" id="A0A183FA40"/>
<protein>
    <submittedName>
        <fullName evidence="3">Transposase</fullName>
    </submittedName>
</protein>
<gene>
    <name evidence="1" type="ORF">HPBE_LOCUS3033</name>
</gene>
<evidence type="ECO:0000313" key="2">
    <source>
        <dbReference type="Proteomes" id="UP000050761"/>
    </source>
</evidence>
<keyword evidence="2" id="KW-1185">Reference proteome</keyword>
<accession>A0A183FA40</accession>
<dbReference type="EMBL" id="UZAH01006091">
    <property type="protein sequence ID" value="VDO30333.1"/>
    <property type="molecule type" value="Genomic_DNA"/>
</dbReference>
<sequence>MSLALLLHHRQWLRDFKLENVSLQGLLDESARCESSMAIDENPMRELKIMRRQLGK</sequence>
<dbReference type="Proteomes" id="UP000050761">
    <property type="component" value="Unassembled WGS sequence"/>
</dbReference>
<reference evidence="1 2" key="1">
    <citation type="submission" date="2018-11" db="EMBL/GenBank/DDBJ databases">
        <authorList>
            <consortium name="Pathogen Informatics"/>
        </authorList>
    </citation>
    <scope>NUCLEOTIDE SEQUENCE [LARGE SCALE GENOMIC DNA]</scope>
</reference>
<proteinExistence type="predicted"/>
<evidence type="ECO:0000313" key="3">
    <source>
        <dbReference type="WBParaSite" id="HPBE_0000303201-mRNA-1"/>
    </source>
</evidence>
<name>A0A183FA40_HELPZ</name>